<feature type="transmembrane region" description="Helical" evidence="1">
    <location>
        <begin position="51"/>
        <end position="70"/>
    </location>
</feature>
<name>A0A1H5PRU4_9ACTN</name>
<keyword evidence="1" id="KW-1133">Transmembrane helix</keyword>
<keyword evidence="1" id="KW-0472">Membrane</keyword>
<accession>A0A1H5PRU4</accession>
<feature type="transmembrane region" description="Helical" evidence="1">
    <location>
        <begin position="12"/>
        <end position="30"/>
    </location>
</feature>
<dbReference type="OrthoDB" id="3540634at2"/>
<feature type="transmembrane region" description="Helical" evidence="1">
    <location>
        <begin position="111"/>
        <end position="134"/>
    </location>
</feature>
<sequence length="136" mass="14066">MLELSTEATRLAGVLLLAAVTIESGGWYLTRIARGKVPATDFQRSFARAGHGHAGMFVTLGLLTAVLTDATTLDGFAAWVARSGVPIAAIVMPAGFFFSSLGPGRTTPNRLIWLVWIGAVVLAAGLATLGVGLLTA</sequence>
<dbReference type="EMBL" id="FNUC01000004">
    <property type="protein sequence ID" value="SEF15948.1"/>
    <property type="molecule type" value="Genomic_DNA"/>
</dbReference>
<organism evidence="2 3">
    <name type="scientific">Jiangella alba</name>
    <dbReference type="NCBI Taxonomy" id="561176"/>
    <lineage>
        <taxon>Bacteria</taxon>
        <taxon>Bacillati</taxon>
        <taxon>Actinomycetota</taxon>
        <taxon>Actinomycetes</taxon>
        <taxon>Jiangellales</taxon>
        <taxon>Jiangellaceae</taxon>
        <taxon>Jiangella</taxon>
    </lineage>
</organism>
<feature type="transmembrane region" description="Helical" evidence="1">
    <location>
        <begin position="76"/>
        <end position="99"/>
    </location>
</feature>
<keyword evidence="3" id="KW-1185">Reference proteome</keyword>
<dbReference type="RefSeq" id="WP_069109050.1">
    <property type="nucleotide sequence ID" value="NZ_FNUC01000004.1"/>
</dbReference>
<dbReference type="Proteomes" id="UP000181980">
    <property type="component" value="Unassembled WGS sequence"/>
</dbReference>
<protein>
    <submittedName>
        <fullName evidence="2">Uncharacterized protein</fullName>
    </submittedName>
</protein>
<dbReference type="AlphaFoldDB" id="A0A1H5PRU4"/>
<evidence type="ECO:0000313" key="3">
    <source>
        <dbReference type="Proteomes" id="UP000181980"/>
    </source>
</evidence>
<dbReference type="STRING" id="561176.SAMN04488561_5150"/>
<proteinExistence type="predicted"/>
<reference evidence="3" key="1">
    <citation type="submission" date="2016-10" db="EMBL/GenBank/DDBJ databases">
        <authorList>
            <person name="Varghese N."/>
            <person name="Submissions S."/>
        </authorList>
    </citation>
    <scope>NUCLEOTIDE SEQUENCE [LARGE SCALE GENOMIC DNA]</scope>
    <source>
        <strain evidence="3">DSM 45237</strain>
    </source>
</reference>
<gene>
    <name evidence="2" type="ORF">SAMN04488561_5150</name>
</gene>
<evidence type="ECO:0000313" key="2">
    <source>
        <dbReference type="EMBL" id="SEF15948.1"/>
    </source>
</evidence>
<evidence type="ECO:0000256" key="1">
    <source>
        <dbReference type="SAM" id="Phobius"/>
    </source>
</evidence>
<keyword evidence="1" id="KW-0812">Transmembrane</keyword>